<evidence type="ECO:0000256" key="2">
    <source>
        <dbReference type="ARBA" id="ARBA00022448"/>
    </source>
</evidence>
<dbReference type="PANTHER" id="PTHR43386:SF1">
    <property type="entry name" value="D,D-DIPEPTIDE TRANSPORT SYSTEM PERMEASE PROTEIN DDPC-RELATED"/>
    <property type="match status" value="1"/>
</dbReference>
<keyword evidence="2 7" id="KW-0813">Transport</keyword>
<dbReference type="CDD" id="cd06261">
    <property type="entry name" value="TM_PBP2"/>
    <property type="match status" value="1"/>
</dbReference>
<dbReference type="GO" id="GO:0055085">
    <property type="term" value="P:transmembrane transport"/>
    <property type="evidence" value="ECO:0007669"/>
    <property type="project" value="InterPro"/>
</dbReference>
<feature type="transmembrane region" description="Helical" evidence="7">
    <location>
        <begin position="211"/>
        <end position="229"/>
    </location>
</feature>
<dbReference type="InterPro" id="IPR025966">
    <property type="entry name" value="OppC_N"/>
</dbReference>
<proteinExistence type="inferred from homology"/>
<gene>
    <name evidence="9" type="ordered locus">DKAM_0288</name>
</gene>
<dbReference type="EMBL" id="CP001140">
    <property type="protein sequence ID" value="ACL10614.1"/>
    <property type="molecule type" value="Genomic_DNA"/>
</dbReference>
<dbReference type="Proteomes" id="UP000006903">
    <property type="component" value="Chromosome"/>
</dbReference>
<dbReference type="Pfam" id="PF12911">
    <property type="entry name" value="OppC_N"/>
    <property type="match status" value="1"/>
</dbReference>
<dbReference type="PROSITE" id="PS50928">
    <property type="entry name" value="ABC_TM1"/>
    <property type="match status" value="1"/>
</dbReference>
<dbReference type="STRING" id="490899.DKAM_0288"/>
<feature type="transmembrane region" description="Helical" evidence="7">
    <location>
        <begin position="271"/>
        <end position="296"/>
    </location>
</feature>
<feature type="domain" description="ABC transmembrane type-1" evidence="8">
    <location>
        <begin position="123"/>
        <end position="344"/>
    </location>
</feature>
<evidence type="ECO:0000256" key="6">
    <source>
        <dbReference type="ARBA" id="ARBA00023136"/>
    </source>
</evidence>
<accession>B8D2M6</accession>
<evidence type="ECO:0000256" key="1">
    <source>
        <dbReference type="ARBA" id="ARBA00004651"/>
    </source>
</evidence>
<sequence length="368" mass="40798">MVLMEAIYKLLVKIIDSYASLRDKINKGWKEKNSSRIREWKLMAYAFSKSKIGVLGGILVFIEVVLAIIGPIIAWEPYWVYPVINNPDLKLLPPCIPPWCTGGPLLGTDEWGRDLLSITLVGVRISFIISILVVLFGAPLGIILGLVAGYKGGVIDEIIMRLTDIFMAFPALVLAIAFAAVLPERLRLLLESNTMLRDFLAALLGLRVNEYPQIASLLAVWIAMILVWWPGYARIVRGSVLSAKEQTFVEAAKVLGLSTRRILFKHILPNIISPIIVMMTFDIATAALFAATLSFLGLGPQEPVPELGFIISKAGNWFPHRSYHIVTFVGIVLLIIALGWNLLGDALRDILDPRTRRAIEFTEGGEKK</sequence>
<comment type="similarity">
    <text evidence="7">Belongs to the binding-protein-dependent transport system permease family.</text>
</comment>
<dbReference type="GO" id="GO:0005886">
    <property type="term" value="C:plasma membrane"/>
    <property type="evidence" value="ECO:0007669"/>
    <property type="project" value="UniProtKB-SubCell"/>
</dbReference>
<keyword evidence="6 7" id="KW-0472">Membrane</keyword>
<feature type="transmembrane region" description="Helical" evidence="7">
    <location>
        <begin position="162"/>
        <end position="182"/>
    </location>
</feature>
<keyword evidence="4 7" id="KW-0812">Transmembrane</keyword>
<evidence type="ECO:0000256" key="3">
    <source>
        <dbReference type="ARBA" id="ARBA00022475"/>
    </source>
</evidence>
<dbReference type="AlphaFoldDB" id="B8D2M6"/>
<feature type="transmembrane region" description="Helical" evidence="7">
    <location>
        <begin position="323"/>
        <end position="343"/>
    </location>
</feature>
<feature type="transmembrane region" description="Helical" evidence="7">
    <location>
        <begin position="52"/>
        <end position="75"/>
    </location>
</feature>
<evidence type="ECO:0000259" key="8">
    <source>
        <dbReference type="PROSITE" id="PS50928"/>
    </source>
</evidence>
<dbReference type="SUPFAM" id="SSF161098">
    <property type="entry name" value="MetI-like"/>
    <property type="match status" value="1"/>
</dbReference>
<evidence type="ECO:0000256" key="7">
    <source>
        <dbReference type="RuleBase" id="RU363032"/>
    </source>
</evidence>
<comment type="subcellular location">
    <subcellularLocation>
        <location evidence="1 7">Cell membrane</location>
        <topology evidence="1 7">Multi-pass membrane protein</topology>
    </subcellularLocation>
</comment>
<dbReference type="PANTHER" id="PTHR43386">
    <property type="entry name" value="OLIGOPEPTIDE TRANSPORT SYSTEM PERMEASE PROTEIN APPC"/>
    <property type="match status" value="1"/>
</dbReference>
<dbReference type="KEGG" id="dka:DKAM_0288"/>
<dbReference type="HOGENOM" id="CLU_028518_1_2_2"/>
<keyword evidence="5 7" id="KW-1133">Transmembrane helix</keyword>
<evidence type="ECO:0000256" key="4">
    <source>
        <dbReference type="ARBA" id="ARBA00022692"/>
    </source>
</evidence>
<evidence type="ECO:0000313" key="10">
    <source>
        <dbReference type="Proteomes" id="UP000006903"/>
    </source>
</evidence>
<dbReference type="InterPro" id="IPR050366">
    <property type="entry name" value="BP-dependent_transpt_permease"/>
</dbReference>
<reference evidence="9 10" key="1">
    <citation type="journal article" date="2009" name="J. Bacteriol.">
        <title>Complete genome sequence of the anaerobic, protein-degrading hyperthermophilic crenarchaeon Desulfurococcus kamchatkensis.</title>
        <authorList>
            <person name="Ravin N.V."/>
            <person name="Mardanov A.V."/>
            <person name="Beletsky A.V."/>
            <person name="Kublanov I.V."/>
            <person name="Kolganova T.V."/>
            <person name="Lebedinsky A.V."/>
            <person name="Chernyh N.A."/>
            <person name="Bonch-Osmolovskaya E.A."/>
            <person name="Skryabin K.G."/>
        </authorList>
    </citation>
    <scope>NUCLEOTIDE SEQUENCE [LARGE SCALE GENOMIC DNA]</scope>
    <source>
        <strain evidence="10">DSM 18924 / JCM 16383 / VKM B-2413 / 1221n</strain>
    </source>
</reference>
<evidence type="ECO:0000256" key="5">
    <source>
        <dbReference type="ARBA" id="ARBA00022989"/>
    </source>
</evidence>
<dbReference type="InterPro" id="IPR000515">
    <property type="entry name" value="MetI-like"/>
</dbReference>
<protein>
    <submittedName>
        <fullName evidence="9">Binding-protein-dependent transport systems inner membrane component</fullName>
    </submittedName>
</protein>
<dbReference type="InterPro" id="IPR035906">
    <property type="entry name" value="MetI-like_sf"/>
</dbReference>
<dbReference type="Gene3D" id="1.10.3720.10">
    <property type="entry name" value="MetI-like"/>
    <property type="match status" value="1"/>
</dbReference>
<dbReference type="eggNOG" id="arCOG00748">
    <property type="taxonomic scope" value="Archaea"/>
</dbReference>
<feature type="transmembrane region" description="Helical" evidence="7">
    <location>
        <begin position="125"/>
        <end position="150"/>
    </location>
</feature>
<dbReference type="Pfam" id="PF00528">
    <property type="entry name" value="BPD_transp_1"/>
    <property type="match status" value="1"/>
</dbReference>
<evidence type="ECO:0000313" key="9">
    <source>
        <dbReference type="EMBL" id="ACL10614.1"/>
    </source>
</evidence>
<name>B8D2M6_DESA1</name>
<keyword evidence="3" id="KW-1003">Cell membrane</keyword>
<organism evidence="9 10">
    <name type="scientific">Desulfurococcus amylolyticus (strain DSM 18924 / JCM 16383 / VKM B-2413 / 1221n)</name>
    <name type="common">Desulfurococcus kamchatkensis</name>
    <dbReference type="NCBI Taxonomy" id="490899"/>
    <lineage>
        <taxon>Archaea</taxon>
        <taxon>Thermoproteota</taxon>
        <taxon>Thermoprotei</taxon>
        <taxon>Desulfurococcales</taxon>
        <taxon>Desulfurococcaceae</taxon>
        <taxon>Desulfurococcus</taxon>
    </lineage>
</organism>